<feature type="region of interest" description="Disordered" evidence="1">
    <location>
        <begin position="387"/>
        <end position="406"/>
    </location>
</feature>
<accession>A0A5C5YXL2</accession>
<organism evidence="2 3">
    <name type="scientific">Novipirellula herctigrandis</name>
    <dbReference type="NCBI Taxonomy" id="2527986"/>
    <lineage>
        <taxon>Bacteria</taxon>
        <taxon>Pseudomonadati</taxon>
        <taxon>Planctomycetota</taxon>
        <taxon>Planctomycetia</taxon>
        <taxon>Pirellulales</taxon>
        <taxon>Pirellulaceae</taxon>
        <taxon>Novipirellula</taxon>
    </lineage>
</organism>
<dbReference type="Proteomes" id="UP000315010">
    <property type="component" value="Unassembled WGS sequence"/>
</dbReference>
<dbReference type="EMBL" id="SJPJ01000001">
    <property type="protein sequence ID" value="TWT79431.1"/>
    <property type="molecule type" value="Genomic_DNA"/>
</dbReference>
<dbReference type="AlphaFoldDB" id="A0A5C5YXL2"/>
<reference evidence="2 3" key="1">
    <citation type="submission" date="2019-02" db="EMBL/GenBank/DDBJ databases">
        <title>Deep-cultivation of Planctomycetes and their phenomic and genomic characterization uncovers novel biology.</title>
        <authorList>
            <person name="Wiegand S."/>
            <person name="Jogler M."/>
            <person name="Boedeker C."/>
            <person name="Pinto D."/>
            <person name="Vollmers J."/>
            <person name="Rivas-Marin E."/>
            <person name="Kohn T."/>
            <person name="Peeters S.H."/>
            <person name="Heuer A."/>
            <person name="Rast P."/>
            <person name="Oberbeckmann S."/>
            <person name="Bunk B."/>
            <person name="Jeske O."/>
            <person name="Meyerdierks A."/>
            <person name="Storesund J.E."/>
            <person name="Kallscheuer N."/>
            <person name="Luecker S."/>
            <person name="Lage O.M."/>
            <person name="Pohl T."/>
            <person name="Merkel B.J."/>
            <person name="Hornburger P."/>
            <person name="Mueller R.-W."/>
            <person name="Bruemmer F."/>
            <person name="Labrenz M."/>
            <person name="Spormann A.M."/>
            <person name="Op Den Camp H."/>
            <person name="Overmann J."/>
            <person name="Amann R."/>
            <person name="Jetten M.S.M."/>
            <person name="Mascher T."/>
            <person name="Medema M.H."/>
            <person name="Devos D.P."/>
            <person name="Kaster A.-K."/>
            <person name="Ovreas L."/>
            <person name="Rohde M."/>
            <person name="Galperin M.Y."/>
            <person name="Jogler C."/>
        </authorList>
    </citation>
    <scope>NUCLEOTIDE SEQUENCE [LARGE SCALE GENOMIC DNA]</scope>
    <source>
        <strain evidence="2 3">CA13</strain>
    </source>
</reference>
<sequence length="485" mass="55094">MSDYWQSIEGLTRRNLDFLEDPDETFHSRFKRKFVCQTNEGYVEIDPVDCRGLSFADYSTMDASGSIEHFAIMIRGRIAAIVQSAIPSLNSRHRPVLRWLTEPELKEWWSIHQTVVPEDLHSLCFPMQCVRSELLWQIEKTEQLIDKREQALHGLREGCGATDRREGIEGFVYRLGHARNTIREKYQDDLELIDTIESANARLIFAASKAGLCSLTATSDDAARCVVRWGIATTGLYDKEVEQWPVDEAIGRLGDETLETINNVEPSIIAKEIIHQCTTTAPNQAKIFELLRSIANISGTPLQIVSIDTGATELFKSRIELANGYERTIEYDVNDIGEPPNFEATPYIFDQIDVELREEIVRCFRFWLGENPEASIPVAAKASIPHAPKAVRSKNSKGPQELRDERDDALLDRFGVDSKKHPSYPDLAKWLETVSATNDWTPIEASSMRDALRRAWGRRNFGLPWPFDGRGKGKRANKETRIKGK</sequence>
<evidence type="ECO:0000313" key="2">
    <source>
        <dbReference type="EMBL" id="TWT79431.1"/>
    </source>
</evidence>
<protein>
    <submittedName>
        <fullName evidence="2">Uncharacterized protein</fullName>
    </submittedName>
</protein>
<keyword evidence="3" id="KW-1185">Reference proteome</keyword>
<name>A0A5C5YXL2_9BACT</name>
<evidence type="ECO:0000256" key="1">
    <source>
        <dbReference type="SAM" id="MobiDB-lite"/>
    </source>
</evidence>
<evidence type="ECO:0000313" key="3">
    <source>
        <dbReference type="Proteomes" id="UP000315010"/>
    </source>
</evidence>
<gene>
    <name evidence="2" type="ORF">CA13_08320</name>
</gene>
<proteinExistence type="predicted"/>
<comment type="caution">
    <text evidence="2">The sequence shown here is derived from an EMBL/GenBank/DDBJ whole genome shotgun (WGS) entry which is preliminary data.</text>
</comment>